<dbReference type="AlphaFoldDB" id="A0A5C1EB16"/>
<dbReference type="SUPFAM" id="SSF46565">
    <property type="entry name" value="Chaperone J-domain"/>
    <property type="match status" value="1"/>
</dbReference>
<feature type="transmembrane region" description="Helical" evidence="2">
    <location>
        <begin position="127"/>
        <end position="147"/>
    </location>
</feature>
<feature type="transmembrane region" description="Helical" evidence="2">
    <location>
        <begin position="240"/>
        <end position="265"/>
    </location>
</feature>
<protein>
    <recommendedName>
        <fullName evidence="3">J domain-containing protein</fullName>
    </recommendedName>
</protein>
<feature type="region of interest" description="Disordered" evidence="1">
    <location>
        <begin position="70"/>
        <end position="109"/>
    </location>
</feature>
<keyword evidence="2" id="KW-0812">Transmembrane</keyword>
<feature type="transmembrane region" description="Helical" evidence="2">
    <location>
        <begin position="277"/>
        <end position="298"/>
    </location>
</feature>
<reference evidence="4 5" key="1">
    <citation type="submission" date="2017-07" db="EMBL/GenBank/DDBJ databases">
        <title>Complete genome sequence of Oryzomicrobium terrae TPP412.</title>
        <authorList>
            <person name="Chiu L.-W."/>
            <person name="Lo K.-J."/>
            <person name="Tsai Y.-M."/>
            <person name="Lin S.-S."/>
            <person name="Kuo C.-H."/>
            <person name="Liu C.-T."/>
        </authorList>
    </citation>
    <scope>NUCLEOTIDE SEQUENCE [LARGE SCALE GENOMIC DNA]</scope>
    <source>
        <strain evidence="4 5">TPP412</strain>
    </source>
</reference>
<sequence>MTSSEFAADHYGVLGIAFGATSVEIAAAYRRGLARLQHGLASGEAPGPEALDALRHAYKVLSDPERRQAYDATHPAASRASQDARVAEPHSRPATGGQGLGHASNDAAQSGPQRFDLEFVGSGGEYFRIWIVNLFLSIITLGIYSAWAKVRREQYFHRNLLLDGSGFTYHGQPSAILKGRAVAFVLLMALSVTEKIGPLAHGIALLALIPAVPWLAVRAFRFRAHNTSYRGLHFSFHGTYRQALTTFVGFGLLTLVSLGLLFPMWLQRQKRFVLDNLYYGTAPFACTVGSGAFFTIFLKPLLGGIGVGAALFLLVTLGGPAMSLIVPVLMVGLFLAFQLLFLPYITVSITNLVWNHTKLADHGFSSQLRVLPYFGIVFSNWVAIICTLGLFWPWAKVRLAAYRARNLSLNARGSLDEFVVGESTRASALGDEAADMFDLDVAF</sequence>
<dbReference type="InterPro" id="IPR036869">
    <property type="entry name" value="J_dom_sf"/>
</dbReference>
<dbReference type="CDD" id="cd06257">
    <property type="entry name" value="DnaJ"/>
    <property type="match status" value="1"/>
</dbReference>
<evidence type="ECO:0000259" key="3">
    <source>
        <dbReference type="PROSITE" id="PS50076"/>
    </source>
</evidence>
<dbReference type="InterPro" id="IPR010295">
    <property type="entry name" value="DUF898"/>
</dbReference>
<dbReference type="EMBL" id="CP022579">
    <property type="protein sequence ID" value="QEL65428.1"/>
    <property type="molecule type" value="Genomic_DNA"/>
</dbReference>
<evidence type="ECO:0000256" key="1">
    <source>
        <dbReference type="SAM" id="MobiDB-lite"/>
    </source>
</evidence>
<dbReference type="Pfam" id="PF00226">
    <property type="entry name" value="DnaJ"/>
    <property type="match status" value="1"/>
</dbReference>
<organism evidence="4 5">
    <name type="scientific">Oryzomicrobium terrae</name>
    <dbReference type="NCBI Taxonomy" id="1735038"/>
    <lineage>
        <taxon>Bacteria</taxon>
        <taxon>Pseudomonadati</taxon>
        <taxon>Pseudomonadota</taxon>
        <taxon>Betaproteobacteria</taxon>
        <taxon>Rhodocyclales</taxon>
        <taxon>Rhodocyclaceae</taxon>
        <taxon>Oryzomicrobium</taxon>
    </lineage>
</organism>
<feature type="transmembrane region" description="Helical" evidence="2">
    <location>
        <begin position="374"/>
        <end position="395"/>
    </location>
</feature>
<evidence type="ECO:0000313" key="5">
    <source>
        <dbReference type="Proteomes" id="UP000323671"/>
    </source>
</evidence>
<dbReference type="PANTHER" id="PTHR43096:SF58">
    <property type="entry name" value="CHAPERONE DNAJ-DOMAIN SUPERFAMILY PROTEIN"/>
    <property type="match status" value="1"/>
</dbReference>
<feature type="transmembrane region" description="Helical" evidence="2">
    <location>
        <begin position="304"/>
        <end position="326"/>
    </location>
</feature>
<accession>A0A5C1EB16</accession>
<dbReference type="GO" id="GO:0051082">
    <property type="term" value="F:unfolded protein binding"/>
    <property type="evidence" value="ECO:0007669"/>
    <property type="project" value="TreeGrafter"/>
</dbReference>
<feature type="transmembrane region" description="Helical" evidence="2">
    <location>
        <begin position="333"/>
        <end position="354"/>
    </location>
</feature>
<dbReference type="InterPro" id="IPR001623">
    <property type="entry name" value="DnaJ_domain"/>
</dbReference>
<feature type="domain" description="J" evidence="3">
    <location>
        <begin position="9"/>
        <end position="74"/>
    </location>
</feature>
<dbReference type="GO" id="GO:0042026">
    <property type="term" value="P:protein refolding"/>
    <property type="evidence" value="ECO:0007669"/>
    <property type="project" value="TreeGrafter"/>
</dbReference>
<name>A0A5C1EB16_9RHOO</name>
<proteinExistence type="predicted"/>
<keyword evidence="2" id="KW-0472">Membrane</keyword>
<dbReference type="KEGG" id="otr:OTERR_19520"/>
<keyword evidence="2" id="KW-1133">Transmembrane helix</keyword>
<dbReference type="PANTHER" id="PTHR43096">
    <property type="entry name" value="DNAJ HOMOLOG 1, MITOCHONDRIAL-RELATED"/>
    <property type="match status" value="1"/>
</dbReference>
<dbReference type="Proteomes" id="UP000323671">
    <property type="component" value="Chromosome"/>
</dbReference>
<dbReference type="GO" id="GO:0005737">
    <property type="term" value="C:cytoplasm"/>
    <property type="evidence" value="ECO:0007669"/>
    <property type="project" value="TreeGrafter"/>
</dbReference>
<dbReference type="Gene3D" id="1.10.287.110">
    <property type="entry name" value="DnaJ domain"/>
    <property type="match status" value="1"/>
</dbReference>
<feature type="transmembrane region" description="Helical" evidence="2">
    <location>
        <begin position="202"/>
        <end position="220"/>
    </location>
</feature>
<gene>
    <name evidence="4" type="ORF">OTERR_19520</name>
</gene>
<dbReference type="Pfam" id="PF05987">
    <property type="entry name" value="DUF898"/>
    <property type="match status" value="1"/>
</dbReference>
<evidence type="ECO:0000313" key="4">
    <source>
        <dbReference type="EMBL" id="QEL65428.1"/>
    </source>
</evidence>
<dbReference type="PROSITE" id="PS50076">
    <property type="entry name" value="DNAJ_2"/>
    <property type="match status" value="1"/>
</dbReference>
<keyword evidence="5" id="KW-1185">Reference proteome</keyword>
<evidence type="ECO:0000256" key="2">
    <source>
        <dbReference type="SAM" id="Phobius"/>
    </source>
</evidence>
<dbReference type="RefSeq" id="WP_149425653.1">
    <property type="nucleotide sequence ID" value="NZ_CP022579.1"/>
</dbReference>